<feature type="non-terminal residue" evidence="2">
    <location>
        <position position="1"/>
    </location>
</feature>
<dbReference type="InterPro" id="IPR049163">
    <property type="entry name" value="Pif1-like_2B_dom"/>
</dbReference>
<dbReference type="GO" id="GO:0006260">
    <property type="term" value="P:DNA replication"/>
    <property type="evidence" value="ECO:0007669"/>
    <property type="project" value="TreeGrafter"/>
</dbReference>
<organism evidence="2">
    <name type="scientific">Octopus bimaculoides</name>
    <name type="common">California two-spotted octopus</name>
    <dbReference type="NCBI Taxonomy" id="37653"/>
    <lineage>
        <taxon>Eukaryota</taxon>
        <taxon>Metazoa</taxon>
        <taxon>Spiralia</taxon>
        <taxon>Lophotrochozoa</taxon>
        <taxon>Mollusca</taxon>
        <taxon>Cephalopoda</taxon>
        <taxon>Coleoidea</taxon>
        <taxon>Octopodiformes</taxon>
        <taxon>Octopoda</taxon>
        <taxon>Incirrata</taxon>
        <taxon>Octopodidae</taxon>
        <taxon>Octopus</taxon>
    </lineage>
</organism>
<feature type="domain" description="DNA helicase Pif1-like 2B" evidence="1">
    <location>
        <begin position="2"/>
        <end position="35"/>
    </location>
</feature>
<dbReference type="EMBL" id="KQ430806">
    <property type="protein sequence ID" value="KOF63626.1"/>
    <property type="molecule type" value="Genomic_DNA"/>
</dbReference>
<dbReference type="PANTHER" id="PTHR23274">
    <property type="entry name" value="DNA HELICASE-RELATED"/>
    <property type="match status" value="1"/>
</dbReference>
<dbReference type="PANTHER" id="PTHR23274:SF51">
    <property type="entry name" value="OS03G0423850 PROTEIN"/>
    <property type="match status" value="1"/>
</dbReference>
<gene>
    <name evidence="2" type="ORF">OCBIM_22018698mg</name>
</gene>
<dbReference type="SUPFAM" id="SSF52540">
    <property type="entry name" value="P-loop containing nucleoside triphosphate hydrolases"/>
    <property type="match status" value="1"/>
</dbReference>
<accession>A0A0L8FIQ8</accession>
<dbReference type="Pfam" id="PF21530">
    <property type="entry name" value="Pif1_2B_dom"/>
    <property type="match status" value="1"/>
</dbReference>
<dbReference type="InterPro" id="IPR027417">
    <property type="entry name" value="P-loop_NTPase"/>
</dbReference>
<protein>
    <recommendedName>
        <fullName evidence="1">DNA helicase Pif1-like 2B domain-containing protein</fullName>
    </recommendedName>
</protein>
<dbReference type="GO" id="GO:0005657">
    <property type="term" value="C:replication fork"/>
    <property type="evidence" value="ECO:0007669"/>
    <property type="project" value="TreeGrafter"/>
</dbReference>
<evidence type="ECO:0000259" key="1">
    <source>
        <dbReference type="Pfam" id="PF21530"/>
    </source>
</evidence>
<dbReference type="AlphaFoldDB" id="A0A0L8FIQ8"/>
<name>A0A0L8FIQ8_OCTBM</name>
<sequence>TPQKLCLRLGGSIILLRNLESFRLCNGTRLVVTQLLDDVIKAKTITAADTVFISRIPLIPTDCVFPVKRVQFLVRLSFVMTINKVQGQSLKMVGLDLSTPCFFTRAAVCRLFQSWKLGQSILLHFRRNDKECGLQGNPPIAISMELKAL</sequence>
<evidence type="ECO:0000313" key="2">
    <source>
        <dbReference type="EMBL" id="KOF63626.1"/>
    </source>
</evidence>
<dbReference type="STRING" id="37653.A0A0L8FIQ8"/>
<reference evidence="2" key="1">
    <citation type="submission" date="2015-07" db="EMBL/GenBank/DDBJ databases">
        <title>MeaNS - Measles Nucleotide Surveillance Program.</title>
        <authorList>
            <person name="Tran T."/>
            <person name="Druce J."/>
        </authorList>
    </citation>
    <scope>NUCLEOTIDE SEQUENCE</scope>
    <source>
        <strain evidence="2">UCB-OBI-ISO-001</strain>
        <tissue evidence="2">Gonad</tissue>
    </source>
</reference>
<proteinExistence type="predicted"/>